<sequence>MTTNNQQSNQTSYQTPAGDSKHAVEPSGPKGDNPSTAGPGPTKVTSNTPENNRGRINPSAPEDANTTPGTTDKK</sequence>
<protein>
    <submittedName>
        <fullName evidence="2">Uncharacterized protein</fullName>
    </submittedName>
</protein>
<feature type="compositionally biased region" description="Low complexity" evidence="1">
    <location>
        <begin position="1"/>
        <end position="15"/>
    </location>
</feature>
<accession>A0A852VEC2</accession>
<dbReference type="EMBL" id="JACCCU010000002">
    <property type="protein sequence ID" value="NYF91218.1"/>
    <property type="molecule type" value="Genomic_DNA"/>
</dbReference>
<feature type="compositionally biased region" description="Polar residues" evidence="1">
    <location>
        <begin position="64"/>
        <end position="74"/>
    </location>
</feature>
<comment type="caution">
    <text evidence="2">The sequence shown here is derived from an EMBL/GenBank/DDBJ whole genome shotgun (WGS) entry which is preliminary data.</text>
</comment>
<organism evidence="2 3">
    <name type="scientific">Tunturiibacter lichenicola</name>
    <dbReference type="NCBI Taxonomy" id="2051959"/>
    <lineage>
        <taxon>Bacteria</taxon>
        <taxon>Pseudomonadati</taxon>
        <taxon>Acidobacteriota</taxon>
        <taxon>Terriglobia</taxon>
        <taxon>Terriglobales</taxon>
        <taxon>Acidobacteriaceae</taxon>
        <taxon>Tunturiibacter</taxon>
    </lineage>
</organism>
<name>A0A852VEC2_9BACT</name>
<evidence type="ECO:0000313" key="3">
    <source>
        <dbReference type="Proteomes" id="UP000564385"/>
    </source>
</evidence>
<dbReference type="AlphaFoldDB" id="A0A852VEC2"/>
<evidence type="ECO:0000256" key="1">
    <source>
        <dbReference type="SAM" id="MobiDB-lite"/>
    </source>
</evidence>
<evidence type="ECO:0000313" key="2">
    <source>
        <dbReference type="EMBL" id="NYF91218.1"/>
    </source>
</evidence>
<reference evidence="2 3" key="1">
    <citation type="submission" date="2020-07" db="EMBL/GenBank/DDBJ databases">
        <title>Genomic Encyclopedia of Type Strains, Phase IV (KMG-V): Genome sequencing to study the core and pangenomes of soil and plant-associated prokaryotes.</title>
        <authorList>
            <person name="Whitman W."/>
        </authorList>
    </citation>
    <scope>NUCLEOTIDE SEQUENCE [LARGE SCALE GENOMIC DNA]</scope>
    <source>
        <strain evidence="2 3">M8UP22</strain>
    </source>
</reference>
<gene>
    <name evidence="2" type="ORF">HDF08_003320</name>
</gene>
<feature type="region of interest" description="Disordered" evidence="1">
    <location>
        <begin position="1"/>
        <end position="74"/>
    </location>
</feature>
<proteinExistence type="predicted"/>
<dbReference type="Proteomes" id="UP000564385">
    <property type="component" value="Unassembled WGS sequence"/>
</dbReference>